<dbReference type="EMBL" id="JH600068">
    <property type="protein sequence ID" value="EIG53129.1"/>
    <property type="molecule type" value="Genomic_DNA"/>
</dbReference>
<reference evidence="1" key="1">
    <citation type="submission" date="2011-11" db="EMBL/GenBank/DDBJ databases">
        <title>Improved High-Quality Draft sequence of Desulfovibrio sp. U5L.</title>
        <authorList>
            <consortium name="US DOE Joint Genome Institute"/>
            <person name="Lucas S."/>
            <person name="Han J."/>
            <person name="Lapidus A."/>
            <person name="Cheng J.-F."/>
            <person name="Goodwin L."/>
            <person name="Pitluck S."/>
            <person name="Peters L."/>
            <person name="Ovchinnikova G."/>
            <person name="Held B."/>
            <person name="Detter J.C."/>
            <person name="Han C."/>
            <person name="Tapia R."/>
            <person name="Land M."/>
            <person name="Hauser L."/>
            <person name="Kyrpides N."/>
            <person name="Ivanova N."/>
            <person name="Pagani I."/>
            <person name="Gabster J."/>
            <person name="Walker C."/>
            <person name="Stolyar S."/>
            <person name="Stahl D."/>
            <person name="Arkin A."/>
            <person name="Dehal P."/>
            <person name="Hazen T."/>
            <person name="Woyke T."/>
        </authorList>
    </citation>
    <scope>NUCLEOTIDE SEQUENCE [LARGE SCALE GENOMIC DNA]</scope>
    <source>
        <strain evidence="1">U5L</strain>
    </source>
</reference>
<organism evidence="1">
    <name type="scientific">Desulfovibrio sp. U5L</name>
    <dbReference type="NCBI Taxonomy" id="596152"/>
    <lineage>
        <taxon>Bacteria</taxon>
        <taxon>Pseudomonadati</taxon>
        <taxon>Thermodesulfobacteriota</taxon>
        <taxon>Desulfovibrionia</taxon>
        <taxon>Desulfovibrionales</taxon>
        <taxon>Desulfovibrionaceae</taxon>
        <taxon>Desulfovibrio</taxon>
    </lineage>
</organism>
<dbReference type="eggNOG" id="ENOG50317RB">
    <property type="taxonomic scope" value="Bacteria"/>
</dbReference>
<proteinExistence type="predicted"/>
<gene>
    <name evidence="1" type="ORF">DesU5LDRAFT_1440</name>
</gene>
<dbReference type="AlphaFoldDB" id="I2Q023"/>
<name>I2Q023_9BACT</name>
<accession>I2Q023</accession>
<evidence type="ECO:0000313" key="1">
    <source>
        <dbReference type="EMBL" id="EIG53129.1"/>
    </source>
</evidence>
<dbReference type="STRING" id="596152.DesU5LDRAFT_1440"/>
<sequence length="615" mass="68059">MTLMLPDPTKPAFPLAPQIQWDLQGDRDRADKLRGVGLQVMEQLNRENVNDYAQYFKQVDYDDGSKIRVQRQKQIFVDLFTIFIYVPPAEQPNQDEAPELIPQLREGQFFWAPGCVARYGFREGKELQNEIPLKSGSLGDLDSRNAGTGLAYLSLKEAGLPAPGTSPDGTIFRTCRVCRMEGVSPDSDQQPSQIILSALHIPAEGPFSISCLVRLRQSIEMDYSFTPKTRELDNGYTVWNPIKPRMLRSSDGASWSADCPGSLAPLVGYKVPTRFSRHWAKFTLPWPDYNDDFVSRQFNWIGYREIAATCPDEPLLTSAYDPASPYWDKVPTSGLETLDGEFVAGWEENAEDANAAPYASFCTFKMAGEHGKDIGSRAVGTLSDGSRRYATVHAVSREYNPDGSTKTTTLTFKDYQYKLHLTDAASSLTFGAQPFPVCHPQGYLMGINLLGLCWYNGNRLLAGKVCDFESEYALPPVVSDPLALGEWHHALMTYAADGRTVLYVSRLGAQAGQEFSAGQSTGTYVQDDGFGDLIPVSVGADMWTTTPENDVTYTDDFSAWTASSFVDLGLLRFYRRALTPEEAVLLRQEALSGVFVADDFEAAQLIGAGLQPVVI</sequence>
<protein>
    <submittedName>
        <fullName evidence="1">Uncharacterized protein</fullName>
    </submittedName>
</protein>
<dbReference type="HOGENOM" id="CLU_444628_0_0_7"/>